<comment type="similarity">
    <text evidence="10">Belongs to the ELO family.</text>
</comment>
<dbReference type="GO" id="GO:0030148">
    <property type="term" value="P:sphingolipid biosynthetic process"/>
    <property type="evidence" value="ECO:0007669"/>
    <property type="project" value="TreeGrafter"/>
</dbReference>
<evidence type="ECO:0000256" key="2">
    <source>
        <dbReference type="ARBA" id="ARBA00022516"/>
    </source>
</evidence>
<organism evidence="11 12">
    <name type="scientific">Allacma fusca</name>
    <dbReference type="NCBI Taxonomy" id="39272"/>
    <lineage>
        <taxon>Eukaryota</taxon>
        <taxon>Metazoa</taxon>
        <taxon>Ecdysozoa</taxon>
        <taxon>Arthropoda</taxon>
        <taxon>Hexapoda</taxon>
        <taxon>Collembola</taxon>
        <taxon>Symphypleona</taxon>
        <taxon>Sminthuridae</taxon>
        <taxon>Allacma</taxon>
    </lineage>
</organism>
<dbReference type="PANTHER" id="PTHR11157">
    <property type="entry name" value="FATTY ACID ACYL TRANSFERASE-RELATED"/>
    <property type="match status" value="1"/>
</dbReference>
<keyword evidence="4 10" id="KW-0812">Transmembrane</keyword>
<keyword evidence="12" id="KW-1185">Reference proteome</keyword>
<name>A0A8J2LAA4_9HEXA</name>
<keyword evidence="7 10" id="KW-0443">Lipid metabolism</keyword>
<dbReference type="OrthoDB" id="10259681at2759"/>
<evidence type="ECO:0000256" key="6">
    <source>
        <dbReference type="ARBA" id="ARBA00022989"/>
    </source>
</evidence>
<dbReference type="AlphaFoldDB" id="A0A8J2LAA4"/>
<keyword evidence="6 10" id="KW-1133">Transmembrane helix</keyword>
<evidence type="ECO:0000256" key="9">
    <source>
        <dbReference type="ARBA" id="ARBA00023160"/>
    </source>
</evidence>
<feature type="transmembrane region" description="Helical" evidence="10">
    <location>
        <begin position="169"/>
        <end position="188"/>
    </location>
</feature>
<evidence type="ECO:0000313" key="12">
    <source>
        <dbReference type="Proteomes" id="UP000708208"/>
    </source>
</evidence>
<keyword evidence="9 10" id="KW-0275">Fatty acid biosynthesis</keyword>
<dbReference type="Pfam" id="PF01151">
    <property type="entry name" value="ELO"/>
    <property type="match status" value="1"/>
</dbReference>
<feature type="transmembrane region" description="Helical" evidence="10">
    <location>
        <begin position="242"/>
        <end position="264"/>
    </location>
</feature>
<evidence type="ECO:0000256" key="8">
    <source>
        <dbReference type="ARBA" id="ARBA00023136"/>
    </source>
</evidence>
<feature type="transmembrane region" description="Helical" evidence="10">
    <location>
        <begin position="118"/>
        <end position="139"/>
    </location>
</feature>
<keyword evidence="2 10" id="KW-0444">Lipid biosynthesis</keyword>
<evidence type="ECO:0000256" key="4">
    <source>
        <dbReference type="ARBA" id="ARBA00022692"/>
    </source>
</evidence>
<dbReference type="GO" id="GO:0034626">
    <property type="term" value="P:fatty acid elongation, polyunsaturated fatty acid"/>
    <property type="evidence" value="ECO:0007669"/>
    <property type="project" value="TreeGrafter"/>
</dbReference>
<protein>
    <recommendedName>
        <fullName evidence="10">Elongation of very long chain fatty acids protein</fullName>
        <ecNumber evidence="10">2.3.1.199</ecNumber>
    </recommendedName>
    <alternativeName>
        <fullName evidence="10">Very-long-chain 3-oxoacyl-CoA synthase</fullName>
    </alternativeName>
</protein>
<feature type="transmembrane region" description="Helical" evidence="10">
    <location>
        <begin position="38"/>
        <end position="57"/>
    </location>
</feature>
<dbReference type="GO" id="GO:0019367">
    <property type="term" value="P:fatty acid elongation, saturated fatty acid"/>
    <property type="evidence" value="ECO:0007669"/>
    <property type="project" value="TreeGrafter"/>
</dbReference>
<dbReference type="EC" id="2.3.1.199" evidence="10"/>
<sequence>MEKVWPAPNVTSEFINAYNFEIFNVASACKSLIKCRPLMLTVIGCYLLSVVISHRAMKSARPMELRSSLLIWNTLLAIMSAIGFIRTFPEPFHIITQQPSGVYKAICTYEFHNYATGFWALISVISKIVELGDTAFIIFRKQKLIFLHWYHHTTVILLTWFGYEAYDPVFRCFVPMNYFIHAWMYTYYALKSQKISVPSVVSMAITATQITQMFVGAGLSIYSLHILMNTNDLCHRPLRNVFLGLFIFGSYFVLFLNYFFHAYFRPSKKTTSKIVKTN</sequence>
<dbReference type="GO" id="GO:0034625">
    <property type="term" value="P:fatty acid elongation, monounsaturated fatty acid"/>
    <property type="evidence" value="ECO:0007669"/>
    <property type="project" value="TreeGrafter"/>
</dbReference>
<evidence type="ECO:0000256" key="1">
    <source>
        <dbReference type="ARBA" id="ARBA00004141"/>
    </source>
</evidence>
<dbReference type="Proteomes" id="UP000708208">
    <property type="component" value="Unassembled WGS sequence"/>
</dbReference>
<evidence type="ECO:0000256" key="7">
    <source>
        <dbReference type="ARBA" id="ARBA00023098"/>
    </source>
</evidence>
<keyword evidence="8 10" id="KW-0472">Membrane</keyword>
<comment type="subcellular location">
    <subcellularLocation>
        <location evidence="1">Membrane</location>
        <topology evidence="1">Multi-pass membrane protein</topology>
    </subcellularLocation>
</comment>
<dbReference type="EMBL" id="CAJVCH010550297">
    <property type="protein sequence ID" value="CAG7829149.1"/>
    <property type="molecule type" value="Genomic_DNA"/>
</dbReference>
<dbReference type="PROSITE" id="PS01188">
    <property type="entry name" value="ELO"/>
    <property type="match status" value="1"/>
</dbReference>
<evidence type="ECO:0000313" key="11">
    <source>
        <dbReference type="EMBL" id="CAG7829149.1"/>
    </source>
</evidence>
<feature type="transmembrane region" description="Helical" evidence="10">
    <location>
        <begin position="69"/>
        <end position="88"/>
    </location>
</feature>
<comment type="catalytic activity">
    <reaction evidence="10">
        <text>a very-long-chain acyl-CoA + malonyl-CoA + H(+) = a very-long-chain 3-oxoacyl-CoA + CO2 + CoA</text>
        <dbReference type="Rhea" id="RHEA:32727"/>
        <dbReference type="ChEBI" id="CHEBI:15378"/>
        <dbReference type="ChEBI" id="CHEBI:16526"/>
        <dbReference type="ChEBI" id="CHEBI:57287"/>
        <dbReference type="ChEBI" id="CHEBI:57384"/>
        <dbReference type="ChEBI" id="CHEBI:90725"/>
        <dbReference type="ChEBI" id="CHEBI:90736"/>
        <dbReference type="EC" id="2.3.1.199"/>
    </reaction>
</comment>
<comment type="caution">
    <text evidence="11">The sequence shown here is derived from an EMBL/GenBank/DDBJ whole genome shotgun (WGS) entry which is preliminary data.</text>
</comment>
<dbReference type="GO" id="GO:0042761">
    <property type="term" value="P:very long-chain fatty acid biosynthetic process"/>
    <property type="evidence" value="ECO:0007669"/>
    <property type="project" value="TreeGrafter"/>
</dbReference>
<dbReference type="GO" id="GO:0005789">
    <property type="term" value="C:endoplasmic reticulum membrane"/>
    <property type="evidence" value="ECO:0007669"/>
    <property type="project" value="TreeGrafter"/>
</dbReference>
<reference evidence="11" key="1">
    <citation type="submission" date="2021-06" db="EMBL/GenBank/DDBJ databases">
        <authorList>
            <person name="Hodson N. C."/>
            <person name="Mongue J. A."/>
            <person name="Jaron S. K."/>
        </authorList>
    </citation>
    <scope>NUCLEOTIDE SEQUENCE</scope>
</reference>
<keyword evidence="3 10" id="KW-0808">Transferase</keyword>
<keyword evidence="5 10" id="KW-0276">Fatty acid metabolism</keyword>
<feature type="transmembrane region" description="Helical" evidence="10">
    <location>
        <begin position="146"/>
        <end position="163"/>
    </location>
</feature>
<feature type="transmembrane region" description="Helical" evidence="10">
    <location>
        <begin position="200"/>
        <end position="222"/>
    </location>
</feature>
<evidence type="ECO:0000256" key="3">
    <source>
        <dbReference type="ARBA" id="ARBA00022679"/>
    </source>
</evidence>
<dbReference type="InterPro" id="IPR030457">
    <property type="entry name" value="ELO_CS"/>
</dbReference>
<dbReference type="InterPro" id="IPR002076">
    <property type="entry name" value="ELO_fam"/>
</dbReference>
<proteinExistence type="inferred from homology"/>
<evidence type="ECO:0000256" key="5">
    <source>
        <dbReference type="ARBA" id="ARBA00022832"/>
    </source>
</evidence>
<evidence type="ECO:0000256" key="10">
    <source>
        <dbReference type="RuleBase" id="RU361115"/>
    </source>
</evidence>
<gene>
    <name evidence="11" type="ORF">AFUS01_LOCUS39025</name>
</gene>
<dbReference type="GO" id="GO:0009922">
    <property type="term" value="F:fatty acid elongase activity"/>
    <property type="evidence" value="ECO:0007669"/>
    <property type="project" value="UniProtKB-EC"/>
</dbReference>
<dbReference type="PANTHER" id="PTHR11157:SF17">
    <property type="entry name" value="ELONGATION OF VERY LONG CHAIN FATTY ACIDS PROTEIN 6"/>
    <property type="match status" value="1"/>
</dbReference>
<accession>A0A8J2LAA4</accession>